<dbReference type="PANTHER" id="PTHR21666:SF289">
    <property type="entry name" value="L-ALA--D-GLU ENDOPEPTIDASE"/>
    <property type="match status" value="1"/>
</dbReference>
<comment type="caution">
    <text evidence="4">The sequence shown here is derived from an EMBL/GenBank/DDBJ whole genome shotgun (WGS) entry which is preliminary data.</text>
</comment>
<dbReference type="Proteomes" id="UP000823632">
    <property type="component" value="Unassembled WGS sequence"/>
</dbReference>
<dbReference type="SUPFAM" id="SSF51261">
    <property type="entry name" value="Duplicated hybrid motif"/>
    <property type="match status" value="1"/>
</dbReference>
<keyword evidence="1" id="KW-0732">Signal</keyword>
<dbReference type="InterPro" id="IPR016047">
    <property type="entry name" value="M23ase_b-sheet_dom"/>
</dbReference>
<dbReference type="PANTHER" id="PTHR21666">
    <property type="entry name" value="PEPTIDASE-RELATED"/>
    <property type="match status" value="1"/>
</dbReference>
<dbReference type="Pfam" id="PF01551">
    <property type="entry name" value="Peptidase_M23"/>
    <property type="match status" value="1"/>
</dbReference>
<feature type="domain" description="M23ase beta-sheet core" evidence="3">
    <location>
        <begin position="235"/>
        <end position="312"/>
    </location>
</feature>
<evidence type="ECO:0000259" key="3">
    <source>
        <dbReference type="Pfam" id="PF01551"/>
    </source>
</evidence>
<evidence type="ECO:0000313" key="5">
    <source>
        <dbReference type="Proteomes" id="UP000823632"/>
    </source>
</evidence>
<evidence type="ECO:0000313" key="4">
    <source>
        <dbReference type="EMBL" id="MBO8429988.1"/>
    </source>
</evidence>
<keyword evidence="2" id="KW-0175">Coiled coil</keyword>
<dbReference type="InterPro" id="IPR050570">
    <property type="entry name" value="Cell_wall_metabolism_enzyme"/>
</dbReference>
<dbReference type="Gene3D" id="6.10.250.3150">
    <property type="match status" value="1"/>
</dbReference>
<gene>
    <name evidence="4" type="ORF">IAC76_01240</name>
</gene>
<sequence>MKHTKEKIKTLKLKENHEKSKLVRNQRKLENTSNTLEASKRQYSTIDSRLQTLQAEYAAASNDFNKTDAQLKTRIRQVFKNQRTGMFELLLSAKDLNSFLDFIYFERIIIRNDYKKMVDLKVKAAKLAKMKADIEAQKEYLEKTIANMNSQQRDIQRAIQENRNMINRLKTDRAAYERSEKELERQSANLQSMISKGYSHSTVKISSSGFMKPIAGRITSPFGWRVHPIFKSRTFHSGVDIGGPNMGSIRASNSGRVIYAGWYGGYGKVVIIDHGSVNGHPTTTLYAHMSVTKVSKGQTVTKGQVIGLEGTT</sequence>
<feature type="coiled-coil region" evidence="2">
    <location>
        <begin position="131"/>
        <end position="196"/>
    </location>
</feature>
<protein>
    <submittedName>
        <fullName evidence="4">Peptidoglycan DD-metalloendopeptidase family protein</fullName>
    </submittedName>
</protein>
<reference evidence="4" key="1">
    <citation type="submission" date="2020-10" db="EMBL/GenBank/DDBJ databases">
        <authorList>
            <person name="Gilroy R."/>
        </authorList>
    </citation>
    <scope>NUCLEOTIDE SEQUENCE</scope>
    <source>
        <strain evidence="4">10192</strain>
    </source>
</reference>
<evidence type="ECO:0000256" key="1">
    <source>
        <dbReference type="ARBA" id="ARBA00022729"/>
    </source>
</evidence>
<proteinExistence type="predicted"/>
<feature type="coiled-coil region" evidence="2">
    <location>
        <begin position="22"/>
        <end position="70"/>
    </location>
</feature>
<feature type="non-terminal residue" evidence="4">
    <location>
        <position position="312"/>
    </location>
</feature>
<reference evidence="4" key="2">
    <citation type="journal article" date="2021" name="PeerJ">
        <title>Extensive microbial diversity within the chicken gut microbiome revealed by metagenomics and culture.</title>
        <authorList>
            <person name="Gilroy R."/>
            <person name="Ravi A."/>
            <person name="Getino M."/>
            <person name="Pursley I."/>
            <person name="Horton D.L."/>
            <person name="Alikhan N.F."/>
            <person name="Baker D."/>
            <person name="Gharbi K."/>
            <person name="Hall N."/>
            <person name="Watson M."/>
            <person name="Adriaenssens E.M."/>
            <person name="Foster-Nyarko E."/>
            <person name="Jarju S."/>
            <person name="Secka A."/>
            <person name="Antonio M."/>
            <person name="Oren A."/>
            <person name="Chaudhuri R.R."/>
            <person name="La Ragione R."/>
            <person name="Hildebrand F."/>
            <person name="Pallen M.J."/>
        </authorList>
    </citation>
    <scope>NUCLEOTIDE SEQUENCE</scope>
    <source>
        <strain evidence="4">10192</strain>
    </source>
</reference>
<evidence type="ECO:0000256" key="2">
    <source>
        <dbReference type="SAM" id="Coils"/>
    </source>
</evidence>
<name>A0A9D9DNM0_9BACT</name>
<organism evidence="4 5">
    <name type="scientific">Candidatus Scatousia excrementipullorum</name>
    <dbReference type="NCBI Taxonomy" id="2840936"/>
    <lineage>
        <taxon>Bacteria</taxon>
        <taxon>Candidatus Scatousia</taxon>
    </lineage>
</organism>
<dbReference type="Gene3D" id="2.70.70.10">
    <property type="entry name" value="Glucose Permease (Domain IIA)"/>
    <property type="match status" value="1"/>
</dbReference>
<dbReference type="AlphaFoldDB" id="A0A9D9DNM0"/>
<dbReference type="GO" id="GO:0004222">
    <property type="term" value="F:metalloendopeptidase activity"/>
    <property type="evidence" value="ECO:0007669"/>
    <property type="project" value="TreeGrafter"/>
</dbReference>
<dbReference type="CDD" id="cd12797">
    <property type="entry name" value="M23_peptidase"/>
    <property type="match status" value="1"/>
</dbReference>
<dbReference type="EMBL" id="JADIND010000028">
    <property type="protein sequence ID" value="MBO8429988.1"/>
    <property type="molecule type" value="Genomic_DNA"/>
</dbReference>
<accession>A0A9D9DNM0</accession>
<dbReference type="InterPro" id="IPR011055">
    <property type="entry name" value="Dup_hybrid_motif"/>
</dbReference>